<proteinExistence type="predicted"/>
<accession>A0A329Y065</accession>
<feature type="domain" description="Nudix hydrolase" evidence="2">
    <location>
        <begin position="42"/>
        <end position="177"/>
    </location>
</feature>
<gene>
    <name evidence="3" type="ORF">DQ393_31255</name>
</gene>
<dbReference type="RefSeq" id="WP_112345562.1">
    <property type="nucleotide sequence ID" value="NZ_QMKK01000061.1"/>
</dbReference>
<comment type="caution">
    <text evidence="3">The sequence shown here is derived from an EMBL/GenBank/DDBJ whole genome shotgun (WGS) entry which is preliminary data.</text>
</comment>
<protein>
    <submittedName>
        <fullName evidence="3">NUDIX hydrolase</fullName>
    </submittedName>
</protein>
<name>A0A329Y065_RHITR</name>
<evidence type="ECO:0000313" key="3">
    <source>
        <dbReference type="EMBL" id="RAX37299.1"/>
    </source>
</evidence>
<evidence type="ECO:0000313" key="4">
    <source>
        <dbReference type="Proteomes" id="UP000251205"/>
    </source>
</evidence>
<dbReference type="InterPro" id="IPR015797">
    <property type="entry name" value="NUDIX_hydrolase-like_dom_sf"/>
</dbReference>
<dbReference type="EMBL" id="QMKK01000061">
    <property type="protein sequence ID" value="RAX37299.1"/>
    <property type="molecule type" value="Genomic_DNA"/>
</dbReference>
<reference evidence="3 4" key="1">
    <citation type="submission" date="2018-06" db="EMBL/GenBank/DDBJ databases">
        <title>Whole Genome Sequence of an efficient microsymbiont, Rhizobium tropici.</title>
        <authorList>
            <person name="Srinivasan R."/>
            <person name="Singh H.V."/>
            <person name="Srivastava R."/>
            <person name="Kumari B."/>
            <person name="Radhakrishna A."/>
        </authorList>
    </citation>
    <scope>NUCLEOTIDE SEQUENCE [LARGE SCALE GENOMIC DNA]</scope>
    <source>
        <strain evidence="3 4">IGFRI Rhizo-19</strain>
    </source>
</reference>
<dbReference type="Pfam" id="PF00293">
    <property type="entry name" value="NUDIX"/>
    <property type="match status" value="1"/>
</dbReference>
<dbReference type="Gene3D" id="3.90.79.10">
    <property type="entry name" value="Nucleoside Triphosphate Pyrophosphohydrolase"/>
    <property type="match status" value="1"/>
</dbReference>
<dbReference type="PROSITE" id="PS51462">
    <property type="entry name" value="NUDIX"/>
    <property type="match status" value="1"/>
</dbReference>
<dbReference type="AlphaFoldDB" id="A0A329Y065"/>
<sequence length="205" mass="22560">MELKPWTIQSSRQVLKDRWIDVRADDCVTSEGHSISPYYVLSYPDWVHVVAIGDDSSVLLLEQYRHGLGIVSLEVPGGGIDAGETPLEAGKRELLEETGFEARHWQYCGRLAPNPAMQTNYSHIVLATGLMESQAPMNDPSERVVLRQLPLTEAVNKAITGGICQAIHTSALLLALAHGNLVKITAETHFNDIHARRARLSNQGS</sequence>
<dbReference type="GO" id="GO:0006753">
    <property type="term" value="P:nucleoside phosphate metabolic process"/>
    <property type="evidence" value="ECO:0007669"/>
    <property type="project" value="TreeGrafter"/>
</dbReference>
<dbReference type="Proteomes" id="UP000251205">
    <property type="component" value="Unassembled WGS sequence"/>
</dbReference>
<dbReference type="GO" id="GO:0019693">
    <property type="term" value="P:ribose phosphate metabolic process"/>
    <property type="evidence" value="ECO:0007669"/>
    <property type="project" value="TreeGrafter"/>
</dbReference>
<dbReference type="OrthoDB" id="9806150at2"/>
<organism evidence="3 4">
    <name type="scientific">Rhizobium tropici</name>
    <dbReference type="NCBI Taxonomy" id="398"/>
    <lineage>
        <taxon>Bacteria</taxon>
        <taxon>Pseudomonadati</taxon>
        <taxon>Pseudomonadota</taxon>
        <taxon>Alphaproteobacteria</taxon>
        <taxon>Hyphomicrobiales</taxon>
        <taxon>Rhizobiaceae</taxon>
        <taxon>Rhizobium/Agrobacterium group</taxon>
        <taxon>Rhizobium</taxon>
    </lineage>
</organism>
<dbReference type="GO" id="GO:0016787">
    <property type="term" value="F:hydrolase activity"/>
    <property type="evidence" value="ECO:0007669"/>
    <property type="project" value="UniProtKB-KW"/>
</dbReference>
<keyword evidence="1 3" id="KW-0378">Hydrolase</keyword>
<dbReference type="PRINTS" id="PR00502">
    <property type="entry name" value="NUDIXFAMILY"/>
</dbReference>
<dbReference type="CDD" id="cd03424">
    <property type="entry name" value="NUDIX_ADPRase_Nudt5_UGPPase_Nudt14"/>
    <property type="match status" value="1"/>
</dbReference>
<evidence type="ECO:0000256" key="1">
    <source>
        <dbReference type="ARBA" id="ARBA00022801"/>
    </source>
</evidence>
<dbReference type="PANTHER" id="PTHR11839:SF1">
    <property type="entry name" value="ADP-SUGAR PYROPHOSPHATASE"/>
    <property type="match status" value="1"/>
</dbReference>
<dbReference type="SUPFAM" id="SSF55811">
    <property type="entry name" value="Nudix"/>
    <property type="match status" value="1"/>
</dbReference>
<evidence type="ECO:0000259" key="2">
    <source>
        <dbReference type="PROSITE" id="PS51462"/>
    </source>
</evidence>
<dbReference type="InterPro" id="IPR020476">
    <property type="entry name" value="Nudix_hydrolase"/>
</dbReference>
<dbReference type="InterPro" id="IPR000086">
    <property type="entry name" value="NUDIX_hydrolase_dom"/>
</dbReference>
<dbReference type="PANTHER" id="PTHR11839">
    <property type="entry name" value="UDP/ADP-SUGAR PYROPHOSPHATASE"/>
    <property type="match status" value="1"/>
</dbReference>